<evidence type="ECO:0000256" key="2">
    <source>
        <dbReference type="ARBA" id="ARBA00022490"/>
    </source>
</evidence>
<evidence type="ECO:0000313" key="5">
    <source>
        <dbReference type="EMBL" id="NWU91765.1"/>
    </source>
</evidence>
<feature type="non-terminal residue" evidence="5">
    <location>
        <position position="448"/>
    </location>
</feature>
<comment type="caution">
    <text evidence="5">The sequence shown here is derived from an EMBL/GenBank/DDBJ whole genome shotgun (WGS) entry which is preliminary data.</text>
</comment>
<evidence type="ECO:0000256" key="1">
    <source>
        <dbReference type="ARBA" id="ARBA00004496"/>
    </source>
</evidence>
<name>A0A7K6AP11_UPUEP</name>
<proteinExistence type="predicted"/>
<dbReference type="Proteomes" id="UP000544127">
    <property type="component" value="Unassembled WGS sequence"/>
</dbReference>
<keyword evidence="6" id="KW-1185">Reference proteome</keyword>
<dbReference type="SUPFAM" id="SSF52047">
    <property type="entry name" value="RNI-like"/>
    <property type="match status" value="1"/>
</dbReference>
<organism evidence="5 6">
    <name type="scientific">Upupa epops</name>
    <name type="common">Eurasian hoopoe</name>
    <dbReference type="NCBI Taxonomy" id="57439"/>
    <lineage>
        <taxon>Eukaryota</taxon>
        <taxon>Metazoa</taxon>
        <taxon>Chordata</taxon>
        <taxon>Craniata</taxon>
        <taxon>Vertebrata</taxon>
        <taxon>Euteleostomi</taxon>
        <taxon>Archelosauria</taxon>
        <taxon>Archosauria</taxon>
        <taxon>Dinosauria</taxon>
        <taxon>Saurischia</taxon>
        <taxon>Theropoda</taxon>
        <taxon>Coelurosauria</taxon>
        <taxon>Aves</taxon>
        <taxon>Neognathae</taxon>
        <taxon>Neoaves</taxon>
        <taxon>Telluraves</taxon>
        <taxon>Coraciimorphae</taxon>
        <taxon>Bucerotiformes</taxon>
        <taxon>Upupidae</taxon>
        <taxon>Upupa</taxon>
    </lineage>
</organism>
<comment type="subcellular location">
    <subcellularLocation>
        <location evidence="1">Cytoplasm</location>
    </subcellularLocation>
</comment>
<reference evidence="5 6" key="1">
    <citation type="submission" date="2019-09" db="EMBL/GenBank/DDBJ databases">
        <title>Bird 10,000 Genomes (B10K) Project - Family phase.</title>
        <authorList>
            <person name="Zhang G."/>
        </authorList>
    </citation>
    <scope>NUCLEOTIDE SEQUENCE [LARGE SCALE GENOMIC DNA]</scope>
    <source>
        <strain evidence="5">B10K-DU-012-37</strain>
    </source>
</reference>
<dbReference type="PANTHER" id="PTHR14224">
    <property type="entry name" value="SIMILAR TO PREFERENTIALLY EXPRESSED ANTIGEN IN MELANOMA-LIKE 3"/>
    <property type="match status" value="1"/>
</dbReference>
<gene>
    <name evidence="5" type="primary">Lrrc14</name>
    <name evidence="5" type="ORF">UPUEPO_R14517</name>
</gene>
<dbReference type="InterPro" id="IPR032675">
    <property type="entry name" value="LRR_dom_sf"/>
</dbReference>
<keyword evidence="3" id="KW-0433">Leucine-rich repeat</keyword>
<dbReference type="AlphaFoldDB" id="A0A7K6AP11"/>
<protein>
    <submittedName>
        <fullName evidence="5">LRC14 protein</fullName>
    </submittedName>
</protein>
<keyword evidence="2" id="KW-0963">Cytoplasm</keyword>
<dbReference type="OrthoDB" id="6479713at2759"/>
<dbReference type="Gene3D" id="3.80.10.10">
    <property type="entry name" value="Ribonuclease Inhibitor"/>
    <property type="match status" value="1"/>
</dbReference>
<evidence type="ECO:0000313" key="6">
    <source>
        <dbReference type="Proteomes" id="UP000544127"/>
    </source>
</evidence>
<dbReference type="PANTHER" id="PTHR14224:SF9">
    <property type="entry name" value="LEUCINE-RICH REPEAT-CONTAINING PROTEIN 14"/>
    <property type="match status" value="1"/>
</dbReference>
<evidence type="ECO:0000256" key="4">
    <source>
        <dbReference type="ARBA" id="ARBA00022737"/>
    </source>
</evidence>
<evidence type="ECO:0000256" key="3">
    <source>
        <dbReference type="ARBA" id="ARBA00022614"/>
    </source>
</evidence>
<accession>A0A7K6AP11</accession>
<dbReference type="GO" id="GO:0005737">
    <property type="term" value="C:cytoplasm"/>
    <property type="evidence" value="ECO:0007669"/>
    <property type="project" value="UniProtKB-SubCell"/>
</dbReference>
<feature type="non-terminal residue" evidence="5">
    <location>
        <position position="1"/>
    </location>
</feature>
<dbReference type="EMBL" id="VZRI01003616">
    <property type="protein sequence ID" value="NWU91765.1"/>
    <property type="molecule type" value="Genomic_DNA"/>
</dbReference>
<keyword evidence="4" id="KW-0677">Repeat</keyword>
<dbReference type="InterPro" id="IPR050694">
    <property type="entry name" value="LRRC14/PRAME"/>
</dbReference>
<sequence>MDSLAFLCARRLVSHRPAARRALLALPAELYPVLFRAAFLDGRTLALHDLVTSWPFPVLAFRHLLGSRNLEESPSKPCVQAIISAVVAQLRRATEESWGGLSKSRCRLRLLDITGLQTDCPDCSPEGLSLWSGTVAVAKACLALSDPCGPKRGSKCRKGPRGASPTAPQPFGVEIRTDLFVNSTSLGVLRRALRASSPLRLRCRDFHAEELSAAAIGSLLEALEPAGVRRIDLRFNNLGLPGLCLVLPPLAGFPDLLSLRLPYSNVDTRRAADAGLRRLAALLGKLQGLKELSLGSSRLSGKLRQVLGDLQTPLESLELAYCSLLAGDLAFLRQSPHAAALRRLDLSGHCFSAELLPALRGLLEEAAASLLHLDLIECRLSDSALALLLPTLGRCSRLRSLGLFGNPLSLAALRDLLRGTAALAELSLVIYPYPTDCFAGGLPAAPAA</sequence>